<dbReference type="Gene3D" id="2.40.420.20">
    <property type="match status" value="1"/>
</dbReference>
<feature type="region of interest" description="Disordered" evidence="1">
    <location>
        <begin position="112"/>
        <end position="138"/>
    </location>
</feature>
<accession>N1V1Q0</accession>
<dbReference type="EMBL" id="ANPE02000144">
    <property type="protein sequence ID" value="EMY33914.1"/>
    <property type="molecule type" value="Genomic_DNA"/>
</dbReference>
<dbReference type="InterPro" id="IPR058627">
    <property type="entry name" value="MdtA-like_C"/>
</dbReference>
<proteinExistence type="predicted"/>
<dbReference type="GO" id="GO:1990281">
    <property type="term" value="C:efflux pump complex"/>
    <property type="evidence" value="ECO:0007669"/>
    <property type="project" value="TreeGrafter"/>
</dbReference>
<gene>
    <name evidence="4" type="ORF">D477_012325</name>
</gene>
<dbReference type="AlphaFoldDB" id="N1V1Q0"/>
<evidence type="ECO:0000256" key="2">
    <source>
        <dbReference type="SAM" id="Phobius"/>
    </source>
</evidence>
<evidence type="ECO:0000313" key="4">
    <source>
        <dbReference type="EMBL" id="EMY33914.1"/>
    </source>
</evidence>
<keyword evidence="5" id="KW-1185">Reference proteome</keyword>
<feature type="domain" description="Multidrug resistance protein MdtA-like C-terminal permuted SH3" evidence="3">
    <location>
        <begin position="278"/>
        <end position="334"/>
    </location>
</feature>
<dbReference type="GO" id="GO:0015562">
    <property type="term" value="F:efflux transmembrane transporter activity"/>
    <property type="evidence" value="ECO:0007669"/>
    <property type="project" value="TreeGrafter"/>
</dbReference>
<dbReference type="RefSeq" id="WP_005269435.1">
    <property type="nucleotide sequence ID" value="NZ_ANPE02000144.1"/>
</dbReference>
<dbReference type="Pfam" id="PF25967">
    <property type="entry name" value="RND-MFP_C"/>
    <property type="match status" value="1"/>
</dbReference>
<comment type="caution">
    <text evidence="4">The sequence shown here is derived from an EMBL/GenBank/DDBJ whole genome shotgun (WGS) entry which is preliminary data.</text>
</comment>
<keyword evidence="2" id="KW-1133">Transmembrane helix</keyword>
<dbReference type="PANTHER" id="PTHR30469">
    <property type="entry name" value="MULTIDRUG RESISTANCE PROTEIN MDTA"/>
    <property type="match status" value="1"/>
</dbReference>
<keyword evidence="2" id="KW-0812">Transmembrane</keyword>
<name>N1V1Q0_9MICC</name>
<dbReference type="SUPFAM" id="SSF111369">
    <property type="entry name" value="HlyD-like secretion proteins"/>
    <property type="match status" value="1"/>
</dbReference>
<sequence>MGAVRRYVLPAAWLVVFAVIAAALFKLAFVDGLTAEAAQEQPSAELVTPTVSVERATITNVVQVKGSVVSDPAVAVRSTAEGTVNHVFVEEGATVAEGDPLFQVRKLVEPAPSTALEPPPVPVDDADEDTGNRPEPAPQYTYTNVVATAAGKLAGFDVLLDQQVSVGTDAATIAPGTFSVSGTLTTDQQFRILGRPSKATVTITGGPAPFECGSVTVGEAAPADTAAQPEPADPFGGPFGGAAASETAGTVNCAVPTDVSVFAGLGASIDISAGTAEDVLAVPTTAVKGAVESGIVWVVKDDGGSAPEEREVTLGLNDGQQVEVSDGLEQGELVLQFVPGAPGQDPMGESGPFGMVGG</sequence>
<feature type="transmembrane region" description="Helical" evidence="2">
    <location>
        <begin position="7"/>
        <end position="29"/>
    </location>
</feature>
<evidence type="ECO:0000259" key="3">
    <source>
        <dbReference type="Pfam" id="PF25967"/>
    </source>
</evidence>
<protein>
    <recommendedName>
        <fullName evidence="3">Multidrug resistance protein MdtA-like C-terminal permuted SH3 domain-containing protein</fullName>
    </recommendedName>
</protein>
<dbReference type="PANTHER" id="PTHR30469:SF33">
    <property type="entry name" value="SLR1207 PROTEIN"/>
    <property type="match status" value="1"/>
</dbReference>
<organism evidence="4 5">
    <name type="scientific">Arthrobacter crystallopoietes BAB-32</name>
    <dbReference type="NCBI Taxonomy" id="1246476"/>
    <lineage>
        <taxon>Bacteria</taxon>
        <taxon>Bacillati</taxon>
        <taxon>Actinomycetota</taxon>
        <taxon>Actinomycetes</taxon>
        <taxon>Micrococcales</taxon>
        <taxon>Micrococcaceae</taxon>
        <taxon>Crystallibacter</taxon>
    </lineage>
</organism>
<dbReference type="OrthoDB" id="4401807at2"/>
<dbReference type="Gene3D" id="2.40.50.100">
    <property type="match status" value="1"/>
</dbReference>
<reference evidence="4 5" key="1">
    <citation type="journal article" date="2013" name="Genome Announc.">
        <title>Draft Genome Sequence of Arthrobacter crystallopoietes Strain BAB-32, Revealing Genes for Bioremediation.</title>
        <authorList>
            <person name="Joshi M.N."/>
            <person name="Pandit A.S."/>
            <person name="Sharma A."/>
            <person name="Pandya R.V."/>
            <person name="Desai S.M."/>
            <person name="Saxena A.K."/>
            <person name="Bagatharia S.B."/>
        </authorList>
    </citation>
    <scope>NUCLEOTIDE SEQUENCE [LARGE SCALE GENOMIC DNA]</scope>
    <source>
        <strain evidence="4 5">BAB-32</strain>
    </source>
</reference>
<evidence type="ECO:0000256" key="1">
    <source>
        <dbReference type="SAM" id="MobiDB-lite"/>
    </source>
</evidence>
<dbReference type="Proteomes" id="UP000010729">
    <property type="component" value="Unassembled WGS sequence"/>
</dbReference>
<keyword evidence="2" id="KW-0472">Membrane</keyword>
<evidence type="ECO:0000313" key="5">
    <source>
        <dbReference type="Proteomes" id="UP000010729"/>
    </source>
</evidence>